<gene>
    <name evidence="1" type="ORF">EDD18DRAFT_1213940</name>
</gene>
<organism evidence="1 2">
    <name type="scientific">Armillaria luteobubalina</name>
    <dbReference type="NCBI Taxonomy" id="153913"/>
    <lineage>
        <taxon>Eukaryota</taxon>
        <taxon>Fungi</taxon>
        <taxon>Dikarya</taxon>
        <taxon>Basidiomycota</taxon>
        <taxon>Agaricomycotina</taxon>
        <taxon>Agaricomycetes</taxon>
        <taxon>Agaricomycetidae</taxon>
        <taxon>Agaricales</taxon>
        <taxon>Marasmiineae</taxon>
        <taxon>Physalacriaceae</taxon>
        <taxon>Armillaria</taxon>
    </lineage>
</organism>
<reference evidence="1" key="1">
    <citation type="submission" date="2023-06" db="EMBL/GenBank/DDBJ databases">
        <authorList>
            <consortium name="Lawrence Berkeley National Laboratory"/>
            <person name="Ahrendt S."/>
            <person name="Sahu N."/>
            <person name="Indic B."/>
            <person name="Wong-Bajracharya J."/>
            <person name="Merenyi Z."/>
            <person name="Ke H.-M."/>
            <person name="Monk M."/>
            <person name="Kocsube S."/>
            <person name="Drula E."/>
            <person name="Lipzen A."/>
            <person name="Balint B."/>
            <person name="Henrissat B."/>
            <person name="Andreopoulos B."/>
            <person name="Martin F.M."/>
            <person name="Harder C.B."/>
            <person name="Rigling D."/>
            <person name="Ford K.L."/>
            <person name="Foster G.D."/>
            <person name="Pangilinan J."/>
            <person name="Papanicolaou A."/>
            <person name="Barry K."/>
            <person name="LaButti K."/>
            <person name="Viragh M."/>
            <person name="Koriabine M."/>
            <person name="Yan M."/>
            <person name="Riley R."/>
            <person name="Champramary S."/>
            <person name="Plett K.L."/>
            <person name="Tsai I.J."/>
            <person name="Slot J."/>
            <person name="Sipos G."/>
            <person name="Plett J."/>
            <person name="Nagy L.G."/>
            <person name="Grigoriev I.V."/>
        </authorList>
    </citation>
    <scope>NUCLEOTIDE SEQUENCE</scope>
    <source>
        <strain evidence="1">HWK02</strain>
    </source>
</reference>
<protein>
    <submittedName>
        <fullName evidence="1">Uncharacterized protein</fullName>
    </submittedName>
</protein>
<name>A0AA39TAT6_9AGAR</name>
<accession>A0AA39TAT6</accession>
<evidence type="ECO:0000313" key="2">
    <source>
        <dbReference type="Proteomes" id="UP001175228"/>
    </source>
</evidence>
<dbReference type="EMBL" id="JAUEPU010000124">
    <property type="protein sequence ID" value="KAK0476591.1"/>
    <property type="molecule type" value="Genomic_DNA"/>
</dbReference>
<sequence>ALQKAYFGNHALMRIGLLKSAHSIMTYRYHGMNSVEMGQSFRLWLFTFVGTSPTKCVSFKECACPFPSVPASIGYHNRILGKLGVYQCSCITSSESESCCRQISPVCDACVCLRLLVNTKSQRNKIIKFEYYIFAETDHKCAVAEQAGFLWGWQK</sequence>
<dbReference type="AlphaFoldDB" id="A0AA39TAT6"/>
<evidence type="ECO:0000313" key="1">
    <source>
        <dbReference type="EMBL" id="KAK0476591.1"/>
    </source>
</evidence>
<proteinExistence type="predicted"/>
<keyword evidence="2" id="KW-1185">Reference proteome</keyword>
<feature type="non-terminal residue" evidence="1">
    <location>
        <position position="155"/>
    </location>
</feature>
<dbReference type="Proteomes" id="UP001175228">
    <property type="component" value="Unassembled WGS sequence"/>
</dbReference>
<comment type="caution">
    <text evidence="1">The sequence shown here is derived from an EMBL/GenBank/DDBJ whole genome shotgun (WGS) entry which is preliminary data.</text>
</comment>